<evidence type="ECO:0000313" key="2">
    <source>
        <dbReference type="EMBL" id="KAL3524072.1"/>
    </source>
</evidence>
<reference evidence="2 3" key="1">
    <citation type="submission" date="2024-11" db="EMBL/GenBank/DDBJ databases">
        <title>A near-complete genome assembly of Cinchona calisaya.</title>
        <authorList>
            <person name="Lian D.C."/>
            <person name="Zhao X.W."/>
            <person name="Wei L."/>
        </authorList>
    </citation>
    <scope>NUCLEOTIDE SEQUENCE [LARGE SCALE GENOMIC DNA]</scope>
    <source>
        <tissue evidence="2">Nenye</tissue>
    </source>
</reference>
<feature type="transmembrane region" description="Helical" evidence="1">
    <location>
        <begin position="72"/>
        <end position="90"/>
    </location>
</feature>
<dbReference type="Proteomes" id="UP001630127">
    <property type="component" value="Unassembled WGS sequence"/>
</dbReference>
<keyword evidence="3" id="KW-1185">Reference proteome</keyword>
<keyword evidence="1" id="KW-0472">Membrane</keyword>
<dbReference type="AlphaFoldDB" id="A0ABD3A0Y6"/>
<organism evidence="2 3">
    <name type="scientific">Cinchona calisaya</name>
    <dbReference type="NCBI Taxonomy" id="153742"/>
    <lineage>
        <taxon>Eukaryota</taxon>
        <taxon>Viridiplantae</taxon>
        <taxon>Streptophyta</taxon>
        <taxon>Embryophyta</taxon>
        <taxon>Tracheophyta</taxon>
        <taxon>Spermatophyta</taxon>
        <taxon>Magnoliopsida</taxon>
        <taxon>eudicotyledons</taxon>
        <taxon>Gunneridae</taxon>
        <taxon>Pentapetalae</taxon>
        <taxon>asterids</taxon>
        <taxon>lamiids</taxon>
        <taxon>Gentianales</taxon>
        <taxon>Rubiaceae</taxon>
        <taxon>Cinchonoideae</taxon>
        <taxon>Cinchoneae</taxon>
        <taxon>Cinchona</taxon>
    </lineage>
</organism>
<gene>
    <name evidence="2" type="ORF">ACH5RR_016906</name>
</gene>
<sequence>MSDEGPSHKYGRVQNRAARMNGGFQKKLFGLIFEPTEGEEHESINRNMASPAASAGLINSLKPRLRLQSTDIQAAALWGVAAGTTAIWLIQPFDWLKKTFFKKPEPEGNSQ</sequence>
<evidence type="ECO:0000313" key="3">
    <source>
        <dbReference type="Proteomes" id="UP001630127"/>
    </source>
</evidence>
<protein>
    <recommendedName>
        <fullName evidence="4">Ubiquinol-cytochrome c reductase complex 6.7 kDa protein</fullName>
    </recommendedName>
</protein>
<accession>A0ABD3A0Y6</accession>
<keyword evidence="1" id="KW-1133">Transmembrane helix</keyword>
<comment type="caution">
    <text evidence="2">The sequence shown here is derived from an EMBL/GenBank/DDBJ whole genome shotgun (WGS) entry which is preliminary data.</text>
</comment>
<evidence type="ECO:0000256" key="1">
    <source>
        <dbReference type="SAM" id="Phobius"/>
    </source>
</evidence>
<name>A0ABD3A0Y6_9GENT</name>
<evidence type="ECO:0008006" key="4">
    <source>
        <dbReference type="Google" id="ProtNLM"/>
    </source>
</evidence>
<proteinExistence type="predicted"/>
<dbReference type="EMBL" id="JBJUIK010000007">
    <property type="protein sequence ID" value="KAL3524072.1"/>
    <property type="molecule type" value="Genomic_DNA"/>
</dbReference>
<keyword evidence="1" id="KW-0812">Transmembrane</keyword>